<evidence type="ECO:0000256" key="3">
    <source>
        <dbReference type="ARBA" id="ARBA00022963"/>
    </source>
</evidence>
<evidence type="ECO:0000256" key="5">
    <source>
        <dbReference type="PROSITE-ProRule" id="PRU00555"/>
    </source>
</evidence>
<dbReference type="SMART" id="SM00022">
    <property type="entry name" value="PLAc"/>
    <property type="match status" value="1"/>
</dbReference>
<protein>
    <recommendedName>
        <fullName evidence="6">Lysophospholipase</fullName>
        <ecNumber evidence="6">3.1.1.5</ecNumber>
    </recommendedName>
</protein>
<dbReference type="VEuPathDB" id="FungiDB:BTJ68_07349"/>
<organism evidence="9 10">
    <name type="scientific">Hortaea werneckii</name>
    <name type="common">Black yeast</name>
    <name type="synonym">Cladosporium werneckii</name>
    <dbReference type="NCBI Taxonomy" id="91943"/>
    <lineage>
        <taxon>Eukaryota</taxon>
        <taxon>Fungi</taxon>
        <taxon>Dikarya</taxon>
        <taxon>Ascomycota</taxon>
        <taxon>Pezizomycotina</taxon>
        <taxon>Dothideomycetes</taxon>
        <taxon>Dothideomycetidae</taxon>
        <taxon>Mycosphaerellales</taxon>
        <taxon>Teratosphaeriaceae</taxon>
        <taxon>Hortaea</taxon>
    </lineage>
</organism>
<evidence type="ECO:0000256" key="7">
    <source>
        <dbReference type="SAM" id="MobiDB-lite"/>
    </source>
</evidence>
<evidence type="ECO:0000256" key="1">
    <source>
        <dbReference type="ARBA" id="ARBA00008780"/>
    </source>
</evidence>
<accession>A0A3M6Y5I2</accession>
<dbReference type="PANTHER" id="PTHR10728">
    <property type="entry name" value="CYTOSOLIC PHOSPHOLIPASE A2"/>
    <property type="match status" value="1"/>
</dbReference>
<evidence type="ECO:0000313" key="10">
    <source>
        <dbReference type="Proteomes" id="UP000282582"/>
    </source>
</evidence>
<dbReference type="PANTHER" id="PTHR10728:SF40">
    <property type="entry name" value="PATATIN FAMILY PROTEIN"/>
    <property type="match status" value="1"/>
</dbReference>
<comment type="caution">
    <text evidence="9">The sequence shown here is derived from an EMBL/GenBank/DDBJ whole genome shotgun (WGS) entry which is preliminary data.</text>
</comment>
<comment type="catalytic activity">
    <reaction evidence="6">
        <text>a 1-acyl-sn-glycero-3-phosphocholine + H2O = sn-glycerol 3-phosphocholine + a fatty acid + H(+)</text>
        <dbReference type="Rhea" id="RHEA:15177"/>
        <dbReference type="ChEBI" id="CHEBI:15377"/>
        <dbReference type="ChEBI" id="CHEBI:15378"/>
        <dbReference type="ChEBI" id="CHEBI:16870"/>
        <dbReference type="ChEBI" id="CHEBI:28868"/>
        <dbReference type="ChEBI" id="CHEBI:58168"/>
        <dbReference type="EC" id="3.1.1.5"/>
    </reaction>
</comment>
<name>A0A3M6Y5I2_HORWE</name>
<evidence type="ECO:0000259" key="8">
    <source>
        <dbReference type="PROSITE" id="PS51210"/>
    </source>
</evidence>
<keyword evidence="2 5" id="KW-0378">Hydrolase</keyword>
<reference evidence="9 10" key="1">
    <citation type="journal article" date="2018" name="BMC Genomics">
        <title>Genomic evidence for intraspecific hybridization in a clonal and extremely halotolerant yeast.</title>
        <authorList>
            <person name="Gostincar C."/>
            <person name="Stajich J.E."/>
            <person name="Zupancic J."/>
            <person name="Zalar P."/>
            <person name="Gunde-Cimerman N."/>
        </authorList>
    </citation>
    <scope>NUCLEOTIDE SEQUENCE [LARGE SCALE GENOMIC DNA]</scope>
    <source>
        <strain evidence="9 10">EXF-6654</strain>
    </source>
</reference>
<dbReference type="SUPFAM" id="SSF52151">
    <property type="entry name" value="FabD/lysophospholipase-like"/>
    <property type="match status" value="1"/>
</dbReference>
<evidence type="ECO:0000256" key="4">
    <source>
        <dbReference type="ARBA" id="ARBA00023098"/>
    </source>
</evidence>
<evidence type="ECO:0000256" key="2">
    <source>
        <dbReference type="ARBA" id="ARBA00022801"/>
    </source>
</evidence>
<dbReference type="GO" id="GO:0046475">
    <property type="term" value="P:glycerophospholipid catabolic process"/>
    <property type="evidence" value="ECO:0007669"/>
    <property type="project" value="TreeGrafter"/>
</dbReference>
<dbReference type="InterPro" id="IPR016035">
    <property type="entry name" value="Acyl_Trfase/lysoPLipase"/>
</dbReference>
<feature type="region of interest" description="Disordered" evidence="7">
    <location>
        <begin position="86"/>
        <end position="138"/>
    </location>
</feature>
<dbReference type="EC" id="3.1.1.5" evidence="6"/>
<dbReference type="PROSITE" id="PS51210">
    <property type="entry name" value="PLA2C"/>
    <property type="match status" value="1"/>
</dbReference>
<evidence type="ECO:0000256" key="6">
    <source>
        <dbReference type="RuleBase" id="RU362103"/>
    </source>
</evidence>
<dbReference type="Gene3D" id="3.40.1090.10">
    <property type="entry name" value="Cytosolic phospholipase A2 catalytic domain"/>
    <property type="match status" value="1"/>
</dbReference>
<dbReference type="GO" id="GO:0004623">
    <property type="term" value="F:phospholipase A2 activity"/>
    <property type="evidence" value="ECO:0007669"/>
    <property type="project" value="TreeGrafter"/>
</dbReference>
<gene>
    <name evidence="9" type="ORF">D0868_10177</name>
</gene>
<dbReference type="EMBL" id="QWIK01001026">
    <property type="protein sequence ID" value="RMX98285.1"/>
    <property type="molecule type" value="Genomic_DNA"/>
</dbReference>
<dbReference type="InterPro" id="IPR002642">
    <property type="entry name" value="LysoPLipase_cat_dom"/>
</dbReference>
<dbReference type="GO" id="GO:0004622">
    <property type="term" value="F:phosphatidylcholine lysophospholipase activity"/>
    <property type="evidence" value="ECO:0007669"/>
    <property type="project" value="UniProtKB-EC"/>
</dbReference>
<proteinExistence type="inferred from homology"/>
<comment type="similarity">
    <text evidence="1 6">Belongs to the lysophospholipase family.</text>
</comment>
<dbReference type="AlphaFoldDB" id="A0A3M6Y5I2"/>
<keyword evidence="3 5" id="KW-0442">Lipid degradation</keyword>
<feature type="compositionally biased region" description="Basic and acidic residues" evidence="7">
    <location>
        <begin position="86"/>
        <end position="110"/>
    </location>
</feature>
<evidence type="ECO:0000313" key="9">
    <source>
        <dbReference type="EMBL" id="RMX98285.1"/>
    </source>
</evidence>
<sequence length="828" mass="92344">MRGNGSGLGHASISHTPAPMHSAMALQWLNSNHRLTLGGRQREFALTVALGCSTAALYSAYQRKPLYADAGNATGSWNGKSAVVAHDDSSRASGKDSKKTATATWKDRLVKGPLDPEPPPPPTQGHSVFDAEGDSPSDPLQAWQYATERVAAASGNFTNFDGTSLREKIKGLLVPKWIRQLPDWMNKLQNELSMAPWSLSWEIWEEAHDPEVNPEIIWDARVRVGQDLCQEEQAFLKKRQRSTARALAKYIGVPESEVHPEDVPTIGICGSGGGLRALVAGSSSYQAAAEDGLFDCVTYTAGVSGSCWLQTLYYSSIGRQNFLRIINHLKDRTQVHIAYPPALLSALSQAPTNKYLLSGFVEKLRGVPDADFGLVDIYGLALAARLLVPRGGLRVSAYDLKVSNQGFYTDRGTQPLPIYTAVRHEIPDAVGDVERLAKEARFTTKHYDYFQWFEWTPYEFYSEELDAGIPTWAVGRKWQNGDCIWRDNGLALPELKIPLMMGIWGSAFCATLSHYYKEIRPILNSSGMSGLDTLIAGKNEDLSKVHPIDPAVIPNYVLGMRDRLPKTAPESLHSASHLQLMDAGMANNLPIYPLLRPGREVDVIIAFDASADVKGDNWIRVVDGYARQRNIKGWPMGAGWPPQSNTQHQTVLELEDAQDNAPARVKRLMTPSERERQDPPDLGYCTVWAGSKEERQEYMDEPVPRQIESPDDDWHLTSPNAGIAVIYYPFMANKKVPGVDPMESDFLSTWNFVYTPDQIDKCVALARANYEEGREQTKRTIRAVWERKRALRLQREEEAHEFAKSWRVKRGTAHLRRNGDVGQGDQFT</sequence>
<dbReference type="GO" id="GO:0005829">
    <property type="term" value="C:cytosol"/>
    <property type="evidence" value="ECO:0007669"/>
    <property type="project" value="TreeGrafter"/>
</dbReference>
<dbReference type="Proteomes" id="UP000282582">
    <property type="component" value="Unassembled WGS sequence"/>
</dbReference>
<keyword evidence="4 5" id="KW-0443">Lipid metabolism</keyword>
<feature type="domain" description="PLA2c" evidence="8">
    <location>
        <begin position="214"/>
        <end position="822"/>
    </location>
</feature>
<dbReference type="Pfam" id="PF01735">
    <property type="entry name" value="PLA2_B"/>
    <property type="match status" value="1"/>
</dbReference>